<dbReference type="SUPFAM" id="SSF53448">
    <property type="entry name" value="Nucleotide-diphospho-sugar transferases"/>
    <property type="match status" value="1"/>
</dbReference>
<reference evidence="1 2" key="1">
    <citation type="submission" date="2019-07" db="EMBL/GenBank/DDBJ databases">
        <title>Qingshengfaniella alkalisoli gen. nov., sp. nov., isolated from saline soil.</title>
        <authorList>
            <person name="Xu L."/>
            <person name="Huang X.-X."/>
            <person name="Sun J.-Q."/>
        </authorList>
    </citation>
    <scope>NUCLEOTIDE SEQUENCE [LARGE SCALE GENOMIC DNA]</scope>
    <source>
        <strain evidence="1 2">DSM 27279</strain>
    </source>
</reference>
<evidence type="ECO:0008006" key="3">
    <source>
        <dbReference type="Google" id="ProtNLM"/>
    </source>
</evidence>
<gene>
    <name evidence="1" type="ORF">FOZ76_20845</name>
</gene>
<dbReference type="AlphaFoldDB" id="A0A556ABN0"/>
<evidence type="ECO:0000313" key="1">
    <source>
        <dbReference type="EMBL" id="TSH90280.1"/>
    </source>
</evidence>
<proteinExistence type="predicted"/>
<dbReference type="Proteomes" id="UP000318405">
    <property type="component" value="Unassembled WGS sequence"/>
</dbReference>
<sequence length="267" mass="29454">MTVQACYSVYLPLRGDESAAQLGACLQSLADQSWQPARVVAVFRGVLPEALDAVLAQSETQLPLVRAALAEGADWGSVLAAGVEQAEGEYAAHAEASSVSQPWRFERQVGFLAQNPQFDICGARLFEADVNLQPKVRRAAPEKDTAILAMLPYRNPFNHATVVLRRDKALAAGNYGGPPLAEDYDLWLRMLAQGSGWNLQDDLVLHDAIAPGLAAPRWPQQVRSEYRLYRTKRRLRIAGMLSGPWVFLARSLAHLVHALSRPRARRH</sequence>
<keyword evidence="2" id="KW-1185">Reference proteome</keyword>
<name>A0A556ABN0_9BURK</name>
<evidence type="ECO:0000313" key="2">
    <source>
        <dbReference type="Proteomes" id="UP000318405"/>
    </source>
</evidence>
<comment type="caution">
    <text evidence="1">The sequence shown here is derived from an EMBL/GenBank/DDBJ whole genome shotgun (WGS) entry which is preliminary data.</text>
</comment>
<accession>A0A556ABN0</accession>
<dbReference type="OrthoDB" id="8666056at2"/>
<organism evidence="1 2">
    <name type="scientific">Verticiella sediminum</name>
    <dbReference type="NCBI Taxonomy" id="1247510"/>
    <lineage>
        <taxon>Bacteria</taxon>
        <taxon>Pseudomonadati</taxon>
        <taxon>Pseudomonadota</taxon>
        <taxon>Betaproteobacteria</taxon>
        <taxon>Burkholderiales</taxon>
        <taxon>Alcaligenaceae</taxon>
        <taxon>Verticiella</taxon>
    </lineage>
</organism>
<dbReference type="EMBL" id="VLTJ01000039">
    <property type="protein sequence ID" value="TSH90280.1"/>
    <property type="molecule type" value="Genomic_DNA"/>
</dbReference>
<dbReference type="Gene3D" id="3.90.550.10">
    <property type="entry name" value="Spore Coat Polysaccharide Biosynthesis Protein SpsA, Chain A"/>
    <property type="match status" value="1"/>
</dbReference>
<dbReference type="RefSeq" id="WP_143950196.1">
    <property type="nucleotide sequence ID" value="NZ_BAABMB010000003.1"/>
</dbReference>
<dbReference type="InterPro" id="IPR029044">
    <property type="entry name" value="Nucleotide-diphossugar_trans"/>
</dbReference>
<protein>
    <recommendedName>
        <fullName evidence="3">Glycosyltransferase</fullName>
    </recommendedName>
</protein>